<dbReference type="InterPro" id="IPR016166">
    <property type="entry name" value="FAD-bd_PCMH"/>
</dbReference>
<name>A0ABQ4MD52_9BACL</name>
<evidence type="ECO:0000256" key="16">
    <source>
        <dbReference type="HAMAP-Rule" id="MF_00037"/>
    </source>
</evidence>
<evidence type="ECO:0000256" key="15">
    <source>
        <dbReference type="ARBA" id="ARBA00048914"/>
    </source>
</evidence>
<evidence type="ECO:0000256" key="4">
    <source>
        <dbReference type="ARBA" id="ARBA00004752"/>
    </source>
</evidence>
<reference evidence="18 19" key="1">
    <citation type="submission" date="2021-03" db="EMBL/GenBank/DDBJ databases">
        <title>Antimicrobial resistance genes in bacteria isolated from Japanese honey, and their potential for conferring macrolide and lincosamide resistance in the American foulbrood pathogen Paenibacillus larvae.</title>
        <authorList>
            <person name="Okamoto M."/>
            <person name="Kumagai M."/>
            <person name="Kanamori H."/>
            <person name="Takamatsu D."/>
        </authorList>
    </citation>
    <scope>NUCLEOTIDE SEQUENCE [LARGE SCALE GENOMIC DNA]</scope>
    <source>
        <strain evidence="18 19">J42TS3</strain>
    </source>
</reference>
<dbReference type="PANTHER" id="PTHR21071:SF4">
    <property type="entry name" value="UDP-N-ACETYLENOLPYRUVOYLGLUCOSAMINE REDUCTASE"/>
    <property type="match status" value="1"/>
</dbReference>
<evidence type="ECO:0000256" key="7">
    <source>
        <dbReference type="ARBA" id="ARBA00022630"/>
    </source>
</evidence>
<organism evidence="18 19">
    <name type="scientific">Paenibacillus vini</name>
    <dbReference type="NCBI Taxonomy" id="1476024"/>
    <lineage>
        <taxon>Bacteria</taxon>
        <taxon>Bacillati</taxon>
        <taxon>Bacillota</taxon>
        <taxon>Bacilli</taxon>
        <taxon>Bacillales</taxon>
        <taxon>Paenibacillaceae</taxon>
        <taxon>Paenibacillus</taxon>
    </lineage>
</organism>
<feature type="active site" evidence="16">
    <location>
        <position position="332"/>
    </location>
</feature>
<dbReference type="Pfam" id="PF01565">
    <property type="entry name" value="FAD_binding_4"/>
    <property type="match status" value="1"/>
</dbReference>
<feature type="active site" description="Proton donor" evidence="16">
    <location>
        <position position="260"/>
    </location>
</feature>
<sequence length="337" mass="37866">MTSMELACIQKDQPLSRYSTYEIGGNARFLALPRKDTDVLEVLEAAWRHGLNPLFFGMGSNLLFPDHPNPDTLFISTRSHIEITLNQERLHVAAGTPMSLLAMMGAVVGTSDFDFCFLLPGTLGGGIYMNAKYFSSHISDYIDRVYYVDLDDPRQGIRTISVEQCEFAYKRSIFQRKNWFIVSADLKLKQFPVRPEALQPFLAELDSGILENSSLQVFSNFYMRCLNRLKQEDDPTATPLRGIIADRTGKMHFEYPSCGSVFKNNYSIGEPIGKLADRLNLRGTQHGNAMISPVHGNVIQNRGGAKAEDVIYLIRIVQESIDKHFGFVPEAEVVIVS</sequence>
<protein>
    <recommendedName>
        <fullName evidence="16">UDP-N-acetylenolpyruvoylglucosamine reductase</fullName>
        <ecNumber evidence="16">1.3.1.98</ecNumber>
    </recommendedName>
    <alternativeName>
        <fullName evidence="16">UDP-N-acetylmuramate dehydrogenase</fullName>
    </alternativeName>
</protein>
<accession>A0ABQ4MD52</accession>
<feature type="domain" description="FAD-binding PCMH-type" evidence="17">
    <location>
        <begin position="22"/>
        <end position="191"/>
    </location>
</feature>
<keyword evidence="12 16" id="KW-0560">Oxidoreductase</keyword>
<dbReference type="Gene3D" id="3.30.43.10">
    <property type="entry name" value="Uridine Diphospho-n-acetylenolpyruvylglucosamine Reductase, domain 2"/>
    <property type="match status" value="1"/>
</dbReference>
<keyword evidence="6 16" id="KW-0132">Cell division</keyword>
<dbReference type="InterPro" id="IPR016167">
    <property type="entry name" value="FAD-bd_PCMH_sub1"/>
</dbReference>
<evidence type="ECO:0000256" key="10">
    <source>
        <dbReference type="ARBA" id="ARBA00022960"/>
    </source>
</evidence>
<dbReference type="SUPFAM" id="SSF56176">
    <property type="entry name" value="FAD-binding/transporter-associated domain-like"/>
    <property type="match status" value="1"/>
</dbReference>
<dbReference type="RefSeq" id="WP_213655338.1">
    <property type="nucleotide sequence ID" value="NZ_BOSL01000008.1"/>
</dbReference>
<evidence type="ECO:0000256" key="5">
    <source>
        <dbReference type="ARBA" id="ARBA00022490"/>
    </source>
</evidence>
<keyword evidence="10 16" id="KW-0133">Cell shape</keyword>
<evidence type="ECO:0000256" key="6">
    <source>
        <dbReference type="ARBA" id="ARBA00022618"/>
    </source>
</evidence>
<evidence type="ECO:0000313" key="19">
    <source>
        <dbReference type="Proteomes" id="UP000679992"/>
    </source>
</evidence>
<evidence type="ECO:0000313" key="18">
    <source>
        <dbReference type="EMBL" id="GIP53902.1"/>
    </source>
</evidence>
<evidence type="ECO:0000256" key="8">
    <source>
        <dbReference type="ARBA" id="ARBA00022827"/>
    </source>
</evidence>
<proteinExistence type="inferred from homology"/>
<comment type="caution">
    <text evidence="16">Lacks conserved residue(s) required for the propagation of feature annotation.</text>
</comment>
<keyword evidence="13 16" id="KW-0131">Cell cycle</keyword>
<dbReference type="InterPro" id="IPR011601">
    <property type="entry name" value="MurB_C"/>
</dbReference>
<comment type="subcellular location">
    <subcellularLocation>
        <location evidence="3 16">Cytoplasm</location>
    </subcellularLocation>
</comment>
<keyword evidence="14 16" id="KW-0961">Cell wall biogenesis/degradation</keyword>
<dbReference type="Pfam" id="PF02873">
    <property type="entry name" value="MurB_C"/>
    <property type="match status" value="1"/>
</dbReference>
<dbReference type="InterPro" id="IPR003170">
    <property type="entry name" value="MurB"/>
</dbReference>
<evidence type="ECO:0000259" key="17">
    <source>
        <dbReference type="PROSITE" id="PS51387"/>
    </source>
</evidence>
<keyword evidence="5 16" id="KW-0963">Cytoplasm</keyword>
<comment type="catalytic activity">
    <reaction evidence="15 16">
        <text>UDP-N-acetyl-alpha-D-muramate + NADP(+) = UDP-N-acetyl-3-O-(1-carboxyvinyl)-alpha-D-glucosamine + NADPH + H(+)</text>
        <dbReference type="Rhea" id="RHEA:12248"/>
        <dbReference type="ChEBI" id="CHEBI:15378"/>
        <dbReference type="ChEBI" id="CHEBI:57783"/>
        <dbReference type="ChEBI" id="CHEBI:58349"/>
        <dbReference type="ChEBI" id="CHEBI:68483"/>
        <dbReference type="ChEBI" id="CHEBI:70757"/>
        <dbReference type="EC" id="1.3.1.98"/>
    </reaction>
</comment>
<dbReference type="EMBL" id="BOSL01000008">
    <property type="protein sequence ID" value="GIP53902.1"/>
    <property type="molecule type" value="Genomic_DNA"/>
</dbReference>
<comment type="cofactor">
    <cofactor evidence="1 16">
        <name>FAD</name>
        <dbReference type="ChEBI" id="CHEBI:57692"/>
    </cofactor>
</comment>
<keyword evidence="19" id="KW-1185">Reference proteome</keyword>
<comment type="function">
    <text evidence="2 16">Cell wall formation.</text>
</comment>
<dbReference type="PROSITE" id="PS51387">
    <property type="entry name" value="FAD_PCMH"/>
    <property type="match status" value="1"/>
</dbReference>
<evidence type="ECO:0000256" key="9">
    <source>
        <dbReference type="ARBA" id="ARBA00022857"/>
    </source>
</evidence>
<dbReference type="Gene3D" id="3.90.78.10">
    <property type="entry name" value="UDP-N-acetylenolpyruvoylglucosamine reductase, C-terminal domain"/>
    <property type="match status" value="1"/>
</dbReference>
<dbReference type="SUPFAM" id="SSF56194">
    <property type="entry name" value="Uridine diphospho-N-Acetylenolpyruvylglucosamine reductase, MurB, C-terminal domain"/>
    <property type="match status" value="1"/>
</dbReference>
<evidence type="ECO:0000256" key="14">
    <source>
        <dbReference type="ARBA" id="ARBA00023316"/>
    </source>
</evidence>
<comment type="caution">
    <text evidence="18">The sequence shown here is derived from an EMBL/GenBank/DDBJ whole genome shotgun (WGS) entry which is preliminary data.</text>
</comment>
<dbReference type="InterPro" id="IPR036318">
    <property type="entry name" value="FAD-bd_PCMH-like_sf"/>
</dbReference>
<dbReference type="EC" id="1.3.1.98" evidence="16"/>
<dbReference type="Gene3D" id="3.30.465.10">
    <property type="match status" value="1"/>
</dbReference>
<evidence type="ECO:0000256" key="11">
    <source>
        <dbReference type="ARBA" id="ARBA00022984"/>
    </source>
</evidence>
<dbReference type="PANTHER" id="PTHR21071">
    <property type="entry name" value="UDP-N-ACETYLENOLPYRUVOYLGLUCOSAMINE REDUCTASE"/>
    <property type="match status" value="1"/>
</dbReference>
<gene>
    <name evidence="18" type="primary">murB_2</name>
    <name evidence="16" type="synonym">murB</name>
    <name evidence="18" type="ORF">J42TS3_29370</name>
</gene>
<evidence type="ECO:0000256" key="12">
    <source>
        <dbReference type="ARBA" id="ARBA00023002"/>
    </source>
</evidence>
<comment type="similarity">
    <text evidence="16">Belongs to the MurB family.</text>
</comment>
<dbReference type="HAMAP" id="MF_00037">
    <property type="entry name" value="MurB"/>
    <property type="match status" value="1"/>
</dbReference>
<keyword evidence="8 16" id="KW-0274">FAD</keyword>
<keyword evidence="9 16" id="KW-0521">NADP</keyword>
<evidence type="ECO:0000256" key="2">
    <source>
        <dbReference type="ARBA" id="ARBA00003921"/>
    </source>
</evidence>
<keyword evidence="11 16" id="KW-0573">Peptidoglycan synthesis</keyword>
<evidence type="ECO:0000256" key="1">
    <source>
        <dbReference type="ARBA" id="ARBA00001974"/>
    </source>
</evidence>
<dbReference type="InterPro" id="IPR006094">
    <property type="entry name" value="Oxid_FAD_bind_N"/>
</dbReference>
<evidence type="ECO:0000256" key="3">
    <source>
        <dbReference type="ARBA" id="ARBA00004496"/>
    </source>
</evidence>
<comment type="pathway">
    <text evidence="4 16">Cell wall biogenesis; peptidoglycan biosynthesis.</text>
</comment>
<dbReference type="Proteomes" id="UP000679992">
    <property type="component" value="Unassembled WGS sequence"/>
</dbReference>
<dbReference type="InterPro" id="IPR016169">
    <property type="entry name" value="FAD-bd_PCMH_sub2"/>
</dbReference>
<dbReference type="InterPro" id="IPR036635">
    <property type="entry name" value="MurB_C_sf"/>
</dbReference>
<evidence type="ECO:0000256" key="13">
    <source>
        <dbReference type="ARBA" id="ARBA00023306"/>
    </source>
</evidence>
<keyword evidence="7 16" id="KW-0285">Flavoprotein</keyword>